<dbReference type="FunFam" id="3.40.50.720:FF:000010">
    <property type="entry name" value="Malate dehydrogenase"/>
    <property type="match status" value="1"/>
</dbReference>
<dbReference type="InterPro" id="IPR036291">
    <property type="entry name" value="NAD(P)-bd_dom_sf"/>
</dbReference>
<dbReference type="EMBL" id="AQPW01000023">
    <property type="protein sequence ID" value="EON31552.1"/>
    <property type="molecule type" value="Genomic_DNA"/>
</dbReference>
<protein>
    <recommendedName>
        <fullName evidence="3 7">Malate dehydrogenase</fullName>
        <ecNumber evidence="2 7">1.1.1.37</ecNumber>
    </recommendedName>
</protein>
<evidence type="ECO:0000256" key="4">
    <source>
        <dbReference type="ARBA" id="ARBA00023002"/>
    </source>
</evidence>
<feature type="binding site" evidence="7 9">
    <location>
        <position position="164"/>
    </location>
    <ligand>
        <name>substrate</name>
    </ligand>
</feature>
<dbReference type="FunFam" id="3.90.110.10:FF:000002">
    <property type="entry name" value="Malate dehydrogenase"/>
    <property type="match status" value="1"/>
</dbReference>
<dbReference type="PATRIC" id="fig|1316928.3.peg.3432"/>
<dbReference type="HAMAP" id="MF_01517">
    <property type="entry name" value="Malate_dehydrog_2"/>
    <property type="match status" value="1"/>
</dbReference>
<evidence type="ECO:0000259" key="13">
    <source>
        <dbReference type="Pfam" id="PF02866"/>
    </source>
</evidence>
<feature type="active site" description="Proton acceptor" evidence="7 8">
    <location>
        <position position="189"/>
    </location>
</feature>
<dbReference type="SUPFAM" id="SSF51735">
    <property type="entry name" value="NAD(P)-binding Rossmann-fold domains"/>
    <property type="match status" value="1"/>
</dbReference>
<evidence type="ECO:0000256" key="11">
    <source>
        <dbReference type="RuleBase" id="RU000422"/>
    </source>
</evidence>
<dbReference type="GO" id="GO:0030060">
    <property type="term" value="F:L-malate dehydrogenase (NAD+) activity"/>
    <property type="evidence" value="ECO:0007669"/>
    <property type="project" value="UniProtKB-UniRule"/>
</dbReference>
<evidence type="ECO:0000259" key="12">
    <source>
        <dbReference type="Pfam" id="PF00056"/>
    </source>
</evidence>
<dbReference type="GO" id="GO:0006108">
    <property type="term" value="P:malate metabolic process"/>
    <property type="evidence" value="ECO:0007669"/>
    <property type="project" value="InterPro"/>
</dbReference>
<dbReference type="Gene3D" id="3.90.110.10">
    <property type="entry name" value="Lactate dehydrogenase/glycoside hydrolase, family 4, C-terminal"/>
    <property type="match status" value="1"/>
</dbReference>
<feature type="binding site" evidence="7 10">
    <location>
        <begin position="13"/>
        <end position="19"/>
    </location>
    <ligand>
        <name>NAD(+)</name>
        <dbReference type="ChEBI" id="CHEBI:57540"/>
    </ligand>
</feature>
<feature type="binding site" evidence="7 10">
    <location>
        <begin position="131"/>
        <end position="133"/>
    </location>
    <ligand>
        <name>NAD(+)</name>
        <dbReference type="ChEBI" id="CHEBI:57540"/>
    </ligand>
</feature>
<keyword evidence="7 11" id="KW-0816">Tricarboxylic acid cycle</keyword>
<dbReference type="EC" id="1.1.1.37" evidence="2 7"/>
<dbReference type="InterPro" id="IPR010945">
    <property type="entry name" value="Malate_DH_type2"/>
</dbReference>
<dbReference type="NCBIfam" id="TIGR01759">
    <property type="entry name" value="MalateDH-SF1"/>
    <property type="match status" value="1"/>
</dbReference>
<comment type="caution">
    <text evidence="14">The sequence shown here is derived from an EMBL/GenBank/DDBJ whole genome shotgun (WGS) entry which is preliminary data.</text>
</comment>
<comment type="catalytic activity">
    <reaction evidence="6 7 11">
        <text>(S)-malate + NAD(+) = oxaloacetate + NADH + H(+)</text>
        <dbReference type="Rhea" id="RHEA:21432"/>
        <dbReference type="ChEBI" id="CHEBI:15378"/>
        <dbReference type="ChEBI" id="CHEBI:15589"/>
        <dbReference type="ChEBI" id="CHEBI:16452"/>
        <dbReference type="ChEBI" id="CHEBI:57540"/>
        <dbReference type="ChEBI" id="CHEBI:57945"/>
        <dbReference type="EC" id="1.1.1.37"/>
    </reaction>
</comment>
<organism evidence="14 15">
    <name type="scientific">Gordonia terrae C-6</name>
    <dbReference type="NCBI Taxonomy" id="1316928"/>
    <lineage>
        <taxon>Bacteria</taxon>
        <taxon>Bacillati</taxon>
        <taxon>Actinomycetota</taxon>
        <taxon>Actinomycetes</taxon>
        <taxon>Mycobacteriales</taxon>
        <taxon>Gordoniaceae</taxon>
        <taxon>Gordonia</taxon>
    </lineage>
</organism>
<feature type="domain" description="Lactate/malate dehydrogenase C-terminal" evidence="13">
    <location>
        <begin position="158"/>
        <end position="323"/>
    </location>
</feature>
<feature type="binding site" evidence="7 10">
    <location>
        <position position="107"/>
    </location>
    <ligand>
        <name>NAD(+)</name>
        <dbReference type="ChEBI" id="CHEBI:57540"/>
    </ligand>
</feature>
<dbReference type="PANTHER" id="PTHR23382">
    <property type="entry name" value="MALATE DEHYDROGENASE"/>
    <property type="match status" value="1"/>
</dbReference>
<dbReference type="InterPro" id="IPR001252">
    <property type="entry name" value="Malate_DH_AS"/>
</dbReference>
<dbReference type="Proteomes" id="UP000013569">
    <property type="component" value="Unassembled WGS sequence"/>
</dbReference>
<dbReference type="AlphaFoldDB" id="R7Y6B5"/>
<dbReference type="PIRSF" id="PIRSF000102">
    <property type="entry name" value="Lac_mal_DH"/>
    <property type="match status" value="1"/>
</dbReference>
<comment type="similarity">
    <text evidence="1 7">Belongs to the LDH/MDH superfamily. MDH type 2 family.</text>
</comment>
<name>R7Y6B5_9ACTN</name>
<dbReference type="PROSITE" id="PS00068">
    <property type="entry name" value="MDH"/>
    <property type="match status" value="1"/>
</dbReference>
<evidence type="ECO:0000256" key="3">
    <source>
        <dbReference type="ARBA" id="ARBA00020382"/>
    </source>
</evidence>
<dbReference type="Gene3D" id="3.40.50.720">
    <property type="entry name" value="NAD(P)-binding Rossmann-like Domain"/>
    <property type="match status" value="1"/>
</dbReference>
<evidence type="ECO:0000256" key="1">
    <source>
        <dbReference type="ARBA" id="ARBA00009613"/>
    </source>
</evidence>
<dbReference type="Pfam" id="PF00056">
    <property type="entry name" value="Ldh_1_N"/>
    <property type="match status" value="1"/>
</dbReference>
<dbReference type="OrthoDB" id="9802969at2"/>
<evidence type="ECO:0000256" key="6">
    <source>
        <dbReference type="ARBA" id="ARBA00048313"/>
    </source>
</evidence>
<evidence type="ECO:0000256" key="7">
    <source>
        <dbReference type="HAMAP-Rule" id="MF_01517"/>
    </source>
</evidence>
<evidence type="ECO:0000256" key="9">
    <source>
        <dbReference type="PIRSR" id="PIRSR000102-2"/>
    </source>
</evidence>
<evidence type="ECO:0000313" key="14">
    <source>
        <dbReference type="EMBL" id="EON31552.1"/>
    </source>
</evidence>
<reference evidence="14 15" key="1">
    <citation type="journal article" date="2013" name="Genome Announc.">
        <title>Draft Genome Sequence of a Benzothiophene-Desulfurizing Bacterium, Gordona terrae Strain C-6.</title>
        <authorList>
            <person name="Wang W."/>
            <person name="Ma T."/>
            <person name="Ren Y."/>
            <person name="Li G."/>
        </authorList>
    </citation>
    <scope>NUCLEOTIDE SEQUENCE [LARGE SCALE GENOMIC DNA]</scope>
    <source>
        <strain evidence="14 15">C-6</strain>
    </source>
</reference>
<dbReference type="InterPro" id="IPR015955">
    <property type="entry name" value="Lactate_DH/Glyco_Ohase_4_C"/>
</dbReference>
<evidence type="ECO:0000256" key="5">
    <source>
        <dbReference type="ARBA" id="ARBA00023027"/>
    </source>
</evidence>
<evidence type="ECO:0000256" key="8">
    <source>
        <dbReference type="PIRSR" id="PIRSR000102-1"/>
    </source>
</evidence>
<dbReference type="GO" id="GO:0006099">
    <property type="term" value="P:tricarboxylic acid cycle"/>
    <property type="evidence" value="ECO:0007669"/>
    <property type="project" value="UniProtKB-UniRule"/>
</dbReference>
<feature type="binding site" evidence="7 9">
    <location>
        <position position="133"/>
    </location>
    <ligand>
        <name>substrate</name>
    </ligand>
</feature>
<gene>
    <name evidence="7" type="primary">mdh</name>
    <name evidence="14" type="ORF">GTC6_16992</name>
</gene>
<feature type="domain" description="Lactate/malate dehydrogenase N-terminal" evidence="12">
    <location>
        <begin position="8"/>
        <end position="149"/>
    </location>
</feature>
<feature type="binding site" evidence="7 9">
    <location>
        <position position="94"/>
    </location>
    <ligand>
        <name>substrate</name>
    </ligand>
</feature>
<comment type="function">
    <text evidence="7">Catalyzes the reversible oxidation of malate to oxaloacetate.</text>
</comment>
<feature type="binding site" evidence="7">
    <location>
        <position position="114"/>
    </location>
    <ligand>
        <name>NAD(+)</name>
        <dbReference type="ChEBI" id="CHEBI:57540"/>
    </ligand>
</feature>
<keyword evidence="4 7" id="KW-0560">Oxidoreductase</keyword>
<keyword evidence="5 7" id="KW-0520">NAD</keyword>
<dbReference type="NCBIfam" id="NF003916">
    <property type="entry name" value="PRK05442.1"/>
    <property type="match status" value="1"/>
</dbReference>
<accession>R7Y6B5</accession>
<evidence type="ECO:0000313" key="15">
    <source>
        <dbReference type="Proteomes" id="UP000013569"/>
    </source>
</evidence>
<dbReference type="InterPro" id="IPR022383">
    <property type="entry name" value="Lactate/malate_DH_C"/>
</dbReference>
<dbReference type="SUPFAM" id="SSF56327">
    <property type="entry name" value="LDH C-terminal domain-like"/>
    <property type="match status" value="1"/>
</dbReference>
<dbReference type="Pfam" id="PF02866">
    <property type="entry name" value="Ldh_1_C"/>
    <property type="match status" value="1"/>
</dbReference>
<feature type="binding site" evidence="7 9">
    <location>
        <position position="100"/>
    </location>
    <ligand>
        <name>substrate</name>
    </ligand>
</feature>
<sequence>MNRRMPVTVTVTGAAGSIGYASVFRIAAGAMLGHDQPVALRLLELPQAISGAVGTAMELDDGAFPLLTSVDVLDDPRKAFDGASFGLLIGARPRTKGMERADLLAANSDIFAAQGSVINDVAAEDIRVIVVGNPANTNAAVAAAHAPEVPAERFTALTRLDHNRAIAQLARRTGASVDEISRVTVWGNHSATQYPDIFHARVGRRSGADIAADRDWLVDDFIPTVARRGTAIIEARGSSSAASAANATIDHVHDWVLGTRPDDWTSVALPSPGVYGVPDGLVCSFPVRSVGGRWQIVEGLDINEFSRARIDASVAELQSEREAVRTP</sequence>
<evidence type="ECO:0000256" key="10">
    <source>
        <dbReference type="PIRSR" id="PIRSR000102-3"/>
    </source>
</evidence>
<dbReference type="InterPro" id="IPR001557">
    <property type="entry name" value="L-lactate/malate_DH"/>
</dbReference>
<proteinExistence type="inferred from homology"/>
<evidence type="ECO:0000256" key="2">
    <source>
        <dbReference type="ARBA" id="ARBA00012995"/>
    </source>
</evidence>
<dbReference type="InterPro" id="IPR001236">
    <property type="entry name" value="Lactate/malate_DH_N"/>
</dbReference>